<evidence type="ECO:0000313" key="1">
    <source>
        <dbReference type="EMBL" id="CAL7936345.1"/>
    </source>
</evidence>
<evidence type="ECO:0000313" key="2">
    <source>
        <dbReference type="Proteomes" id="UP001642520"/>
    </source>
</evidence>
<keyword evidence="2" id="KW-1185">Reference proteome</keyword>
<protein>
    <submittedName>
        <fullName evidence="1">Uncharacterized protein</fullName>
    </submittedName>
</protein>
<reference evidence="1 2" key="1">
    <citation type="submission" date="2024-08" db="EMBL/GenBank/DDBJ databases">
        <authorList>
            <person name="Will J Nash"/>
            <person name="Angela Man"/>
            <person name="Seanna McTaggart"/>
            <person name="Kendall Baker"/>
            <person name="Tom Barker"/>
            <person name="Leah Catchpole"/>
            <person name="Alex Durrant"/>
            <person name="Karim Gharbi"/>
            <person name="Naomi Irish"/>
            <person name="Gemy Kaithakottil"/>
            <person name="Debby Ku"/>
            <person name="Aaliyah Providence"/>
            <person name="Felix Shaw"/>
            <person name="David Swarbreck"/>
            <person name="Chris Watkins"/>
            <person name="Ann M. McCartney"/>
            <person name="Giulio Formenti"/>
            <person name="Alice Mouton"/>
            <person name="Noel Vella"/>
            <person name="Bjorn M von Reumont"/>
            <person name="Adriana Vella"/>
            <person name="Wilfried Haerty"/>
        </authorList>
    </citation>
    <scope>NUCLEOTIDE SEQUENCE [LARGE SCALE GENOMIC DNA]</scope>
</reference>
<accession>A0ABP1N9V0</accession>
<dbReference type="Proteomes" id="UP001642520">
    <property type="component" value="Unassembled WGS sequence"/>
</dbReference>
<dbReference type="EMBL" id="CAXAJV020001287">
    <property type="protein sequence ID" value="CAL7936345.1"/>
    <property type="molecule type" value="Genomic_DNA"/>
</dbReference>
<proteinExistence type="predicted"/>
<organism evidence="1 2">
    <name type="scientific">Xylocopa violacea</name>
    <name type="common">Violet carpenter bee</name>
    <name type="synonym">Apis violacea</name>
    <dbReference type="NCBI Taxonomy" id="135666"/>
    <lineage>
        <taxon>Eukaryota</taxon>
        <taxon>Metazoa</taxon>
        <taxon>Ecdysozoa</taxon>
        <taxon>Arthropoda</taxon>
        <taxon>Hexapoda</taxon>
        <taxon>Insecta</taxon>
        <taxon>Pterygota</taxon>
        <taxon>Neoptera</taxon>
        <taxon>Endopterygota</taxon>
        <taxon>Hymenoptera</taxon>
        <taxon>Apocrita</taxon>
        <taxon>Aculeata</taxon>
        <taxon>Apoidea</taxon>
        <taxon>Anthophila</taxon>
        <taxon>Apidae</taxon>
        <taxon>Xylocopa</taxon>
        <taxon>Xylocopa</taxon>
    </lineage>
</organism>
<comment type="caution">
    <text evidence="1">The sequence shown here is derived from an EMBL/GenBank/DDBJ whole genome shotgun (WGS) entry which is preliminary data.</text>
</comment>
<sequence>MQTSLPKQTVGCIGKCTSGLTADELDQITDNIHKTLEHQEGRKIFKKYLYRRDLRDNIECLELYEMCSAIVEEMTELSQTERESSLESLIENVKQVKEMAEFLFGVQLIDQDLLDRFAEALKNPTSVSLLGLLEETRDRCCDHLSCIHKSFKHYASEPCPMNK</sequence>
<name>A0ABP1N9V0_XYLVO</name>
<gene>
    <name evidence="1" type="ORF">XYLVIOL_LOCUS2101</name>
</gene>